<dbReference type="GO" id="GO:0016987">
    <property type="term" value="F:sigma factor activity"/>
    <property type="evidence" value="ECO:0007669"/>
    <property type="project" value="UniProtKB-KW"/>
</dbReference>
<gene>
    <name evidence="8" type="ORF">CLV54_1402</name>
</gene>
<feature type="domain" description="RNA polymerase sigma factor 70 region 4 type 2" evidence="7">
    <location>
        <begin position="128"/>
        <end position="178"/>
    </location>
</feature>
<dbReference type="EMBL" id="PGFB01000002">
    <property type="protein sequence ID" value="PJJ63728.1"/>
    <property type="molecule type" value="Genomic_DNA"/>
</dbReference>
<keyword evidence="2" id="KW-0805">Transcription regulation</keyword>
<keyword evidence="3" id="KW-0731">Sigma factor</keyword>
<organism evidence="8 9">
    <name type="scientific">Compostimonas suwonensis</name>
    <dbReference type="NCBI Taxonomy" id="1048394"/>
    <lineage>
        <taxon>Bacteria</taxon>
        <taxon>Bacillati</taxon>
        <taxon>Actinomycetota</taxon>
        <taxon>Actinomycetes</taxon>
        <taxon>Micrococcales</taxon>
        <taxon>Microbacteriaceae</taxon>
        <taxon>Compostimonas</taxon>
    </lineage>
</organism>
<dbReference type="InterPro" id="IPR039425">
    <property type="entry name" value="RNA_pol_sigma-70-like"/>
</dbReference>
<dbReference type="PANTHER" id="PTHR43133:SF25">
    <property type="entry name" value="RNA POLYMERASE SIGMA FACTOR RFAY-RELATED"/>
    <property type="match status" value="1"/>
</dbReference>
<dbReference type="InterPro" id="IPR014284">
    <property type="entry name" value="RNA_pol_sigma-70_dom"/>
</dbReference>
<evidence type="ECO:0000256" key="4">
    <source>
        <dbReference type="ARBA" id="ARBA00023163"/>
    </source>
</evidence>
<dbReference type="GO" id="GO:0006352">
    <property type="term" value="P:DNA-templated transcription initiation"/>
    <property type="evidence" value="ECO:0007669"/>
    <property type="project" value="InterPro"/>
</dbReference>
<dbReference type="InterPro" id="IPR013249">
    <property type="entry name" value="RNA_pol_sigma70_r4_t2"/>
</dbReference>
<dbReference type="OrthoDB" id="3747638at2"/>
<accession>A0A2M9C081</accession>
<evidence type="ECO:0000256" key="3">
    <source>
        <dbReference type="ARBA" id="ARBA00023082"/>
    </source>
</evidence>
<dbReference type="InterPro" id="IPR013325">
    <property type="entry name" value="RNA_pol_sigma_r2"/>
</dbReference>
<dbReference type="Gene3D" id="1.10.1740.10">
    <property type="match status" value="1"/>
</dbReference>
<evidence type="ECO:0000259" key="6">
    <source>
        <dbReference type="Pfam" id="PF04542"/>
    </source>
</evidence>
<comment type="similarity">
    <text evidence="1">Belongs to the sigma-70 factor family. ECF subfamily.</text>
</comment>
<dbReference type="Pfam" id="PF04542">
    <property type="entry name" value="Sigma70_r2"/>
    <property type="match status" value="1"/>
</dbReference>
<evidence type="ECO:0000256" key="1">
    <source>
        <dbReference type="ARBA" id="ARBA00010641"/>
    </source>
</evidence>
<proteinExistence type="inferred from homology"/>
<dbReference type="SUPFAM" id="SSF88946">
    <property type="entry name" value="Sigma2 domain of RNA polymerase sigma factors"/>
    <property type="match status" value="1"/>
</dbReference>
<reference evidence="8 9" key="1">
    <citation type="submission" date="2017-11" db="EMBL/GenBank/DDBJ databases">
        <title>Genomic Encyclopedia of Archaeal and Bacterial Type Strains, Phase II (KMG-II): From Individual Species to Whole Genera.</title>
        <authorList>
            <person name="Goeker M."/>
        </authorList>
    </citation>
    <scope>NUCLEOTIDE SEQUENCE [LARGE SCALE GENOMIC DNA]</scope>
    <source>
        <strain evidence="8 9">DSM 25625</strain>
    </source>
</reference>
<evidence type="ECO:0000259" key="7">
    <source>
        <dbReference type="Pfam" id="PF08281"/>
    </source>
</evidence>
<evidence type="ECO:0000313" key="8">
    <source>
        <dbReference type="EMBL" id="PJJ63728.1"/>
    </source>
</evidence>
<name>A0A2M9C081_9MICO</name>
<protein>
    <submittedName>
        <fullName evidence="8">RNA polymerase sigma-70 factor (ECF subfamily)</fullName>
    </submittedName>
</protein>
<dbReference type="InterPro" id="IPR013324">
    <property type="entry name" value="RNA_pol_sigma_r3/r4-like"/>
</dbReference>
<keyword evidence="4" id="KW-0804">Transcription</keyword>
<dbReference type="InterPro" id="IPR036388">
    <property type="entry name" value="WH-like_DNA-bd_sf"/>
</dbReference>
<evidence type="ECO:0000256" key="5">
    <source>
        <dbReference type="SAM" id="MobiDB-lite"/>
    </source>
</evidence>
<dbReference type="SUPFAM" id="SSF88659">
    <property type="entry name" value="Sigma3 and sigma4 domains of RNA polymerase sigma factors"/>
    <property type="match status" value="1"/>
</dbReference>
<dbReference type="Proteomes" id="UP000230161">
    <property type="component" value="Unassembled WGS sequence"/>
</dbReference>
<dbReference type="Pfam" id="PF08281">
    <property type="entry name" value="Sigma70_r4_2"/>
    <property type="match status" value="1"/>
</dbReference>
<dbReference type="RefSeq" id="WP_100344418.1">
    <property type="nucleotide sequence ID" value="NZ_PGFB01000002.1"/>
</dbReference>
<dbReference type="CDD" id="cd06171">
    <property type="entry name" value="Sigma70_r4"/>
    <property type="match status" value="1"/>
</dbReference>
<dbReference type="InterPro" id="IPR007627">
    <property type="entry name" value="RNA_pol_sigma70_r2"/>
</dbReference>
<keyword evidence="9" id="KW-1185">Reference proteome</keyword>
<evidence type="ECO:0000313" key="9">
    <source>
        <dbReference type="Proteomes" id="UP000230161"/>
    </source>
</evidence>
<evidence type="ECO:0000256" key="2">
    <source>
        <dbReference type="ARBA" id="ARBA00023015"/>
    </source>
</evidence>
<dbReference type="PANTHER" id="PTHR43133">
    <property type="entry name" value="RNA POLYMERASE ECF-TYPE SIGMA FACTO"/>
    <property type="match status" value="1"/>
</dbReference>
<feature type="region of interest" description="Disordered" evidence="5">
    <location>
        <begin position="193"/>
        <end position="212"/>
    </location>
</feature>
<dbReference type="Gene3D" id="1.10.10.10">
    <property type="entry name" value="Winged helix-like DNA-binding domain superfamily/Winged helix DNA-binding domain"/>
    <property type="match status" value="1"/>
</dbReference>
<dbReference type="GO" id="GO:0003677">
    <property type="term" value="F:DNA binding"/>
    <property type="evidence" value="ECO:0007669"/>
    <property type="project" value="InterPro"/>
</dbReference>
<sequence length="212" mass="23191">MTFEPMSDAALLTLAENGDEGAFATLFDRYRDRVYYAARRLIDNSTDAEDVTAMVFLEAWRGRRKMIVINGSLLPWLLTTTLNVARNARRSKARYRVFLDSLPDPGHAPDHADDVAASVDRVRGADPLAQAFRSLSKNDQLILLLCVVEELRVQDAAAYLGVPEGTVKSRLSRAKNRLRLAVLQRRGASAAPADASAITTAATEEAEGSVTS</sequence>
<comment type="caution">
    <text evidence="8">The sequence shown here is derived from an EMBL/GenBank/DDBJ whole genome shotgun (WGS) entry which is preliminary data.</text>
</comment>
<feature type="domain" description="RNA polymerase sigma-70 region 2" evidence="6">
    <location>
        <begin position="26"/>
        <end position="94"/>
    </location>
</feature>
<dbReference type="NCBIfam" id="TIGR02937">
    <property type="entry name" value="sigma70-ECF"/>
    <property type="match status" value="1"/>
</dbReference>
<dbReference type="AlphaFoldDB" id="A0A2M9C081"/>